<dbReference type="PROSITE" id="PS51257">
    <property type="entry name" value="PROKAR_LIPOPROTEIN"/>
    <property type="match status" value="1"/>
</dbReference>
<dbReference type="STRING" id="1219032.GCA_001515545_03784"/>
<dbReference type="InterPro" id="IPR007055">
    <property type="entry name" value="BON_dom"/>
</dbReference>
<feature type="domain" description="BON" evidence="1">
    <location>
        <begin position="49"/>
        <end position="117"/>
    </location>
</feature>
<dbReference type="SMART" id="SM00749">
    <property type="entry name" value="BON"/>
    <property type="match status" value="1"/>
</dbReference>
<dbReference type="Proteomes" id="UP000220246">
    <property type="component" value="Unassembled WGS sequence"/>
</dbReference>
<accession>A0A2A7UQD5</accession>
<comment type="caution">
    <text evidence="2">The sequence shown here is derived from an EMBL/GenBank/DDBJ whole genome shotgun (WGS) entry which is preliminary data.</text>
</comment>
<protein>
    <submittedName>
        <fullName evidence="2">BON domain-containing protein</fullName>
    </submittedName>
</protein>
<dbReference type="EMBL" id="PDEA01000001">
    <property type="protein sequence ID" value="PEH87406.1"/>
    <property type="molecule type" value="Genomic_DNA"/>
</dbReference>
<evidence type="ECO:0000313" key="3">
    <source>
        <dbReference type="Proteomes" id="UP000220246"/>
    </source>
</evidence>
<dbReference type="PANTHER" id="PTHR34606">
    <property type="entry name" value="BON DOMAIN-CONTAINING PROTEIN"/>
    <property type="match status" value="1"/>
</dbReference>
<reference evidence="3" key="1">
    <citation type="submission" date="2017-09" db="EMBL/GenBank/DDBJ databases">
        <title>FDA dAtabase for Regulatory Grade micrObial Sequences (FDA-ARGOS): Supporting development and validation of Infectious Disease Dx tests.</title>
        <authorList>
            <person name="Minogue T."/>
            <person name="Wolcott M."/>
            <person name="Wasieloski L."/>
            <person name="Aguilar W."/>
            <person name="Moore D."/>
            <person name="Tallon L."/>
            <person name="Sadzewicz L."/>
            <person name="Ott S."/>
            <person name="Zhao X."/>
            <person name="Nagaraj S."/>
            <person name="Vavikolanu K."/>
            <person name="Aluvathingal J."/>
            <person name="Nadendla S."/>
            <person name="Sichtig H."/>
        </authorList>
    </citation>
    <scope>NUCLEOTIDE SEQUENCE [LARGE SCALE GENOMIC DNA]</scope>
    <source>
        <strain evidence="3">FDAARGOS_394</strain>
    </source>
</reference>
<dbReference type="InterPro" id="IPR014004">
    <property type="entry name" value="Transpt-assoc_nodulatn_dom_bac"/>
</dbReference>
<dbReference type="AlphaFoldDB" id="A0A2A7UQD5"/>
<dbReference type="OrthoDB" id="5294487at2"/>
<evidence type="ECO:0000313" key="2">
    <source>
        <dbReference type="EMBL" id="PEH87406.1"/>
    </source>
</evidence>
<dbReference type="InterPro" id="IPR051686">
    <property type="entry name" value="Lipoprotein_DolP"/>
</dbReference>
<dbReference type="PANTHER" id="PTHR34606:SF15">
    <property type="entry name" value="BON DOMAIN-CONTAINING PROTEIN"/>
    <property type="match status" value="1"/>
</dbReference>
<name>A0A2A7UQD5_COMTR</name>
<evidence type="ECO:0000259" key="1">
    <source>
        <dbReference type="PROSITE" id="PS50914"/>
    </source>
</evidence>
<dbReference type="Pfam" id="PF04972">
    <property type="entry name" value="BON"/>
    <property type="match status" value="2"/>
</dbReference>
<proteinExistence type="predicted"/>
<gene>
    <name evidence="2" type="ORF">CRM82_01155</name>
</gene>
<sequence>MGSPLVRAVLAAAAITAGLSGCVPLVVGGGMATAALSAADRRTTGTQVEDQGIELRAQDRIRQSPLNERSRVNITSFNRKVLITGEVRNEQDKQEVARIVRDVNNVDGIHNELEVTPFSSSLGQRSKDTMITSQVKGSLINARDLQASAIKVVTEMNVVYLLGIVTERESRRAAEIARGVNDVRKVVRVFELTTEDALANYMPGSAPVTRDPAAEN</sequence>
<dbReference type="PROSITE" id="PS50914">
    <property type="entry name" value="BON"/>
    <property type="match status" value="2"/>
</dbReference>
<dbReference type="Gene3D" id="3.30.1340.30">
    <property type="match status" value="1"/>
</dbReference>
<keyword evidence="3" id="KW-1185">Reference proteome</keyword>
<feature type="domain" description="BON" evidence="1">
    <location>
        <begin position="127"/>
        <end position="196"/>
    </location>
</feature>
<organism evidence="2 3">
    <name type="scientific">Comamonas terrigena</name>
    <dbReference type="NCBI Taxonomy" id="32013"/>
    <lineage>
        <taxon>Bacteria</taxon>
        <taxon>Pseudomonadati</taxon>
        <taxon>Pseudomonadota</taxon>
        <taxon>Betaproteobacteria</taxon>
        <taxon>Burkholderiales</taxon>
        <taxon>Comamonadaceae</taxon>
        <taxon>Comamonas</taxon>
    </lineage>
</organism>